<accession>A0A562SFL8</accession>
<sequence length="114" mass="12773">MNMEISTNDYRVWVEGAKIHYEGTMRLSGTEAYAPILSLMNDVLASKPETICLDLTGLEFLNSSGINLLAKFTIEVRKQPDIGIEVLGSKTIPWQSKSLKNLQRLHPALELQIN</sequence>
<evidence type="ECO:0000313" key="3">
    <source>
        <dbReference type="Proteomes" id="UP000320593"/>
    </source>
</evidence>
<dbReference type="Gene3D" id="3.30.750.24">
    <property type="entry name" value="STAS domain"/>
    <property type="match status" value="1"/>
</dbReference>
<comment type="caution">
    <text evidence="2">The sequence shown here is derived from an EMBL/GenBank/DDBJ whole genome shotgun (WGS) entry which is preliminary data.</text>
</comment>
<evidence type="ECO:0000259" key="1">
    <source>
        <dbReference type="PROSITE" id="PS50801"/>
    </source>
</evidence>
<dbReference type="AlphaFoldDB" id="A0A562SFL8"/>
<dbReference type="InterPro" id="IPR002645">
    <property type="entry name" value="STAS_dom"/>
</dbReference>
<keyword evidence="3" id="KW-1185">Reference proteome</keyword>
<organism evidence="2 3">
    <name type="scientific">Roseibium hamelinense</name>
    <dbReference type="NCBI Taxonomy" id="150831"/>
    <lineage>
        <taxon>Bacteria</taxon>
        <taxon>Pseudomonadati</taxon>
        <taxon>Pseudomonadota</taxon>
        <taxon>Alphaproteobacteria</taxon>
        <taxon>Hyphomicrobiales</taxon>
        <taxon>Stappiaceae</taxon>
        <taxon>Roseibium</taxon>
    </lineage>
</organism>
<name>A0A562SFL8_9HYPH</name>
<feature type="domain" description="STAS" evidence="1">
    <location>
        <begin position="25"/>
        <end position="87"/>
    </location>
</feature>
<reference evidence="2 3" key="1">
    <citation type="submission" date="2019-07" db="EMBL/GenBank/DDBJ databases">
        <title>Genomic Encyclopedia of Archaeal and Bacterial Type Strains, Phase II (KMG-II): from individual species to whole genera.</title>
        <authorList>
            <person name="Goeker M."/>
        </authorList>
    </citation>
    <scope>NUCLEOTIDE SEQUENCE [LARGE SCALE GENOMIC DNA]</scope>
    <source>
        <strain evidence="2 3">ATCC BAA-252</strain>
    </source>
</reference>
<gene>
    <name evidence="2" type="ORF">JM93_04305</name>
</gene>
<proteinExistence type="predicted"/>
<evidence type="ECO:0000313" key="2">
    <source>
        <dbReference type="EMBL" id="TWI79534.1"/>
    </source>
</evidence>
<dbReference type="EMBL" id="VLLF01000014">
    <property type="protein sequence ID" value="TWI79534.1"/>
    <property type="molecule type" value="Genomic_DNA"/>
</dbReference>
<dbReference type="NCBIfam" id="NF047705">
    <property type="entry name" value="slr1659_superfam"/>
    <property type="match status" value="1"/>
</dbReference>
<dbReference type="InterPro" id="IPR036513">
    <property type="entry name" value="STAS_dom_sf"/>
</dbReference>
<protein>
    <recommendedName>
        <fullName evidence="1">STAS domain-containing protein</fullName>
    </recommendedName>
</protein>
<dbReference type="PROSITE" id="PS50801">
    <property type="entry name" value="STAS"/>
    <property type="match status" value="1"/>
</dbReference>
<dbReference type="Proteomes" id="UP000320593">
    <property type="component" value="Unassembled WGS sequence"/>
</dbReference>
<dbReference type="SUPFAM" id="SSF52091">
    <property type="entry name" value="SpoIIaa-like"/>
    <property type="match status" value="1"/>
</dbReference>